<dbReference type="InterPro" id="IPR029044">
    <property type="entry name" value="Nucleotide-diphossugar_trans"/>
</dbReference>
<comment type="caution">
    <text evidence="4">The sequence shown here is derived from an EMBL/GenBank/DDBJ whole genome shotgun (WGS) entry which is preliminary data.</text>
</comment>
<feature type="domain" description="Galactosyltransferase C-terminal" evidence="3">
    <location>
        <begin position="178"/>
        <end position="243"/>
    </location>
</feature>
<dbReference type="AlphaFoldDB" id="A0A4Q0YF50"/>
<evidence type="ECO:0000313" key="5">
    <source>
        <dbReference type="Proteomes" id="UP000290172"/>
    </source>
</evidence>
<dbReference type="RefSeq" id="WP_128979257.1">
    <property type="nucleotide sequence ID" value="NZ_PDKJ01000003.1"/>
</dbReference>
<dbReference type="Gene3D" id="3.90.550.10">
    <property type="entry name" value="Spore Coat Polysaccharide Biosynthesis Protein SpsA, Chain A"/>
    <property type="match status" value="1"/>
</dbReference>
<evidence type="ECO:0000313" key="4">
    <source>
        <dbReference type="EMBL" id="RXJ69150.1"/>
    </source>
</evidence>
<sequence length="282" mass="32787">MISSTIIISVYKDIDNLELILDSLSTQTLLPNEIIISEDGNSEEMSTFVQKMKNKHTKLNIIHIFQDDIGWRKNRALNNAIVTATSEYLIFIDGDCIPYSKFIEAHVNNAKENVVLCGKRMELGERYSKLIKQRKLKVSDIEKNFFLILPKLIIDKTNHLEDGIPLSNGNFIYKLLKKRYVRHIIGCNFSCFKDDFIKINGFNEDFINPSEGEDVDPSWRFRAKGVELVSCRLIANIAHIYHEKRFNHEIGEINRKIMYKNMEDNISFCKNGLDKYLSKEQK</sequence>
<dbReference type="InterPro" id="IPR027791">
    <property type="entry name" value="Galactosyl_T_C"/>
</dbReference>
<reference evidence="4 5" key="1">
    <citation type="submission" date="2017-10" db="EMBL/GenBank/DDBJ databases">
        <title>Genomics of the genus Arcobacter.</title>
        <authorList>
            <person name="Perez-Cataluna A."/>
            <person name="Figueras M.J."/>
        </authorList>
    </citation>
    <scope>NUCLEOTIDE SEQUENCE [LARGE SCALE GENOMIC DNA]</scope>
    <source>
        <strain evidence="4 5">CECT 8993</strain>
    </source>
</reference>
<dbReference type="PANTHER" id="PTHR43685:SF3">
    <property type="entry name" value="SLR2126 PROTEIN"/>
    <property type="match status" value="1"/>
</dbReference>
<dbReference type="EMBL" id="PDKJ01000003">
    <property type="protein sequence ID" value="RXJ69150.1"/>
    <property type="molecule type" value="Genomic_DNA"/>
</dbReference>
<dbReference type="InterPro" id="IPR001173">
    <property type="entry name" value="Glyco_trans_2-like"/>
</dbReference>
<name>A0A4Q0YF50_9BACT</name>
<evidence type="ECO:0000256" key="1">
    <source>
        <dbReference type="ARBA" id="ARBA00022679"/>
    </source>
</evidence>
<protein>
    <submittedName>
        <fullName evidence="4">Glycosyl transferase family 2</fullName>
    </submittedName>
</protein>
<proteinExistence type="predicted"/>
<gene>
    <name evidence="4" type="ORF">CRV08_03825</name>
</gene>
<dbReference type="Proteomes" id="UP000290172">
    <property type="component" value="Unassembled WGS sequence"/>
</dbReference>
<dbReference type="GO" id="GO:0016740">
    <property type="term" value="F:transferase activity"/>
    <property type="evidence" value="ECO:0007669"/>
    <property type="project" value="UniProtKB-KW"/>
</dbReference>
<accession>A0A4Q0YF50</accession>
<dbReference type="Pfam" id="PF00535">
    <property type="entry name" value="Glycos_transf_2"/>
    <property type="match status" value="1"/>
</dbReference>
<evidence type="ECO:0000259" key="2">
    <source>
        <dbReference type="Pfam" id="PF00535"/>
    </source>
</evidence>
<evidence type="ECO:0000259" key="3">
    <source>
        <dbReference type="Pfam" id="PF02709"/>
    </source>
</evidence>
<dbReference type="InterPro" id="IPR050834">
    <property type="entry name" value="Glycosyltransf_2"/>
</dbReference>
<dbReference type="PANTHER" id="PTHR43685">
    <property type="entry name" value="GLYCOSYLTRANSFERASE"/>
    <property type="match status" value="1"/>
</dbReference>
<dbReference type="SUPFAM" id="SSF53448">
    <property type="entry name" value="Nucleotide-diphospho-sugar transferases"/>
    <property type="match status" value="1"/>
</dbReference>
<keyword evidence="1 4" id="KW-0808">Transferase</keyword>
<feature type="domain" description="Glycosyltransferase 2-like" evidence="2">
    <location>
        <begin position="5"/>
        <end position="127"/>
    </location>
</feature>
<dbReference type="Pfam" id="PF02709">
    <property type="entry name" value="Glyco_transf_7C"/>
    <property type="match status" value="1"/>
</dbReference>
<organism evidence="4 5">
    <name type="scientific">Halarcobacter ebronensis</name>
    <dbReference type="NCBI Taxonomy" id="1462615"/>
    <lineage>
        <taxon>Bacteria</taxon>
        <taxon>Pseudomonadati</taxon>
        <taxon>Campylobacterota</taxon>
        <taxon>Epsilonproteobacteria</taxon>
        <taxon>Campylobacterales</taxon>
        <taxon>Arcobacteraceae</taxon>
        <taxon>Halarcobacter</taxon>
    </lineage>
</organism>